<dbReference type="RefSeq" id="WP_006806559.1">
    <property type="nucleotide sequence ID" value="NZ_ADAD01000035.1"/>
</dbReference>
<dbReference type="eggNOG" id="COG2859">
    <property type="taxonomic scope" value="Bacteria"/>
</dbReference>
<evidence type="ECO:0000313" key="1">
    <source>
        <dbReference type="EMBL" id="EEY35839.1"/>
    </source>
</evidence>
<comment type="caution">
    <text evidence="1">The sequence shown here is derived from an EMBL/GenBank/DDBJ whole genome shotgun (WGS) entry which is preliminary data.</text>
</comment>
<evidence type="ECO:0000313" key="2">
    <source>
        <dbReference type="Proteomes" id="UP000004226"/>
    </source>
</evidence>
<dbReference type="InterPro" id="IPR007497">
    <property type="entry name" value="SIMPL/DUF541"/>
</dbReference>
<dbReference type="PANTHER" id="PTHR34387">
    <property type="entry name" value="SLR1258 PROTEIN"/>
    <property type="match status" value="1"/>
</dbReference>
<proteinExistence type="predicted"/>
<organism evidence="1 2">
    <name type="scientific">Pseudoleptotrichia goodfellowii F0264</name>
    <dbReference type="NCBI Taxonomy" id="596323"/>
    <lineage>
        <taxon>Bacteria</taxon>
        <taxon>Fusobacteriati</taxon>
        <taxon>Fusobacteriota</taxon>
        <taxon>Fusobacteriia</taxon>
        <taxon>Fusobacteriales</taxon>
        <taxon>Leptotrichiaceae</taxon>
        <taxon>Pseudoleptotrichia</taxon>
    </lineage>
</organism>
<dbReference type="EMBL" id="ADAD01000035">
    <property type="protein sequence ID" value="EEY35839.1"/>
    <property type="molecule type" value="Genomic_DNA"/>
</dbReference>
<dbReference type="GO" id="GO:0006974">
    <property type="term" value="P:DNA damage response"/>
    <property type="evidence" value="ECO:0007669"/>
    <property type="project" value="TreeGrafter"/>
</dbReference>
<reference evidence="1 2" key="1">
    <citation type="submission" date="2009-10" db="EMBL/GenBank/DDBJ databases">
        <authorList>
            <person name="Harkins D.M."/>
            <person name="Madupu R."/>
            <person name="Durkin A.S."/>
            <person name="Torralba M."/>
            <person name="Methe B."/>
            <person name="Sutton G.G."/>
            <person name="Strausberg R.L."/>
            <person name="Nelson K.E."/>
        </authorList>
    </citation>
    <scope>NUCLEOTIDE SEQUENCE [LARGE SCALE GENOMIC DNA]</scope>
    <source>
        <strain evidence="1 2">F0264</strain>
    </source>
</reference>
<name>D0GJB2_9FUSO</name>
<protein>
    <submittedName>
        <fullName evidence="1">Uncharacterized protein</fullName>
    </submittedName>
</protein>
<gene>
    <name evidence="1" type="ORF">HMPREF0554_1005</name>
</gene>
<dbReference type="Proteomes" id="UP000004226">
    <property type="component" value="Unassembled WGS sequence"/>
</dbReference>
<accession>D0GJB2</accession>
<dbReference type="AlphaFoldDB" id="D0GJB2"/>
<dbReference type="PIRSF" id="PIRSF029033">
    <property type="entry name" value="UCP029033"/>
    <property type="match status" value="1"/>
</dbReference>
<dbReference type="InterPro" id="IPR052022">
    <property type="entry name" value="26kDa_periplasmic_antigen"/>
</dbReference>
<dbReference type="Gene3D" id="3.30.110.170">
    <property type="entry name" value="Protein of unknown function (DUF541), domain 1"/>
    <property type="match status" value="1"/>
</dbReference>
<dbReference type="PANTHER" id="PTHR34387:SF2">
    <property type="entry name" value="SLR1258 PROTEIN"/>
    <property type="match status" value="1"/>
</dbReference>
<sequence length="239" mass="27227">MKKVQFIIISTILTFGLIVSGALISNALDKVNKSENQITVKGVAERRIKADRAVVRVILTAKNKNLEDAKKSIAEKETAVNEILTSEKIEEENYDKGNLKIKPNFTGDTDKISDYEITQTISVNLKEVEKIDQIYEKLSELTLTFNNLEVIKPEFYITGIEKYKKDLLIEASKNAESRAFEMLKVNKNKVGEVKSMTQGQFEVLEDREDPKRIDEPAENQMYKKLRSVVTVTYSIDTIK</sequence>
<dbReference type="InterPro" id="IPR016907">
    <property type="entry name" value="UCP029033"/>
</dbReference>
<dbReference type="Pfam" id="PF04402">
    <property type="entry name" value="SIMPL"/>
    <property type="match status" value="1"/>
</dbReference>
<keyword evidence="2" id="KW-1185">Reference proteome</keyword>
<dbReference type="Gene3D" id="3.30.70.2970">
    <property type="entry name" value="Protein of unknown function (DUF541), domain 2"/>
    <property type="match status" value="1"/>
</dbReference>